<evidence type="ECO:0000313" key="1">
    <source>
        <dbReference type="EMBL" id="TXJ50306.1"/>
    </source>
</evidence>
<comment type="caution">
    <text evidence="1">The sequence shown here is derived from an EMBL/GenBank/DDBJ whole genome shotgun (WGS) entry which is preliminary data.</text>
</comment>
<proteinExistence type="predicted"/>
<dbReference type="Proteomes" id="UP000322307">
    <property type="component" value="Unassembled WGS sequence"/>
</dbReference>
<evidence type="ECO:0000313" key="2">
    <source>
        <dbReference type="Proteomes" id="UP000322307"/>
    </source>
</evidence>
<reference evidence="1 2" key="1">
    <citation type="journal article" date="1992" name="Lakartidningen">
        <title>[Penicillin V and not amoxicillin is the first choice preparation in acute otitis].</title>
        <authorList>
            <person name="Kamme C."/>
            <person name="Lundgren K."/>
            <person name="Prellner K."/>
        </authorList>
    </citation>
    <scope>NUCLEOTIDE SEQUENCE [LARGE SCALE GENOMIC DNA]</scope>
    <source>
        <strain evidence="1 2">PC3939II</strain>
    </source>
</reference>
<dbReference type="AlphaFoldDB" id="A0A5C8FJZ6"/>
<dbReference type="EMBL" id="SAYE01000013">
    <property type="protein sequence ID" value="TXJ50306.1"/>
    <property type="molecule type" value="Genomic_DNA"/>
</dbReference>
<organism evidence="1 2">
    <name type="scientific">Brachyspira aalborgi</name>
    <dbReference type="NCBI Taxonomy" id="29522"/>
    <lineage>
        <taxon>Bacteria</taxon>
        <taxon>Pseudomonadati</taxon>
        <taxon>Spirochaetota</taxon>
        <taxon>Spirochaetia</taxon>
        <taxon>Brachyspirales</taxon>
        <taxon>Brachyspiraceae</taxon>
        <taxon>Brachyspira</taxon>
    </lineage>
</organism>
<name>A0A5C8FJZ6_9SPIR</name>
<sequence>MDVDISKTKSEKSIEGKIERTSLLGAIIDYKINIDENISVRSQIQTEEAHQNDYIFKEGENCFIIFNDIIFYENDDEIEKEIF</sequence>
<accession>A0A5C8FJZ6</accession>
<protein>
    <submittedName>
        <fullName evidence="1">Uncharacterized protein</fullName>
    </submittedName>
</protein>
<gene>
    <name evidence="1" type="ORF">EPJ84_06120</name>
</gene>